<sequence>MADPTEGSRIVEEKVLQEADLGDLQMKEVPFTGGKVLLSKVDGRISATSHACTHFGAPLVKGTLTKSGLILCPWHAAAFCVGYKGLCGDIEDGPAWDSLKMYDVSTSDGWIVVKGERITSEEASAKSWLPVRPVRLPNGLKLKRDGDAVVIVGGGPAALGAVSTLRDSAFSGPIIVLSSETLLSINRFRLSKGAFSEKDFPGLQLRNQKWFDDFGVDFRLGTTVTSVDLANSAVTASTGATIPYTKLLLSPGATPRVLTVPNHNLSGIHQIRTGPDAVALTTSLSSASAAKNGVFDIVVVGTSFIAGEFASYVIKAYPNATVTLVGSQEQPMATALGAEVGRRAFRAAYERKGVKFVKGSLASYTADVSGTKVASVTLNNGTEVPADVVLTAVGAIPSTGFLKSSGVPLLPRDGSILADAHLRVRGVSNVYAAGDAVTFPDAWTEGSGDIRIEHWDVAINQGRLAGRNIARDLAGQDLLAFDVVPFFWTGQLDKSFRFAGHLTKPYPGSETSPVGVEIKGDPESPTAPHFSAWYYEKATSKVVAVLTLNEDPKAVQFAARLSDGGSLLLSEVDSL</sequence>
<dbReference type="GO" id="GO:0051537">
    <property type="term" value="F:2 iron, 2 sulfur cluster binding"/>
    <property type="evidence" value="ECO:0007669"/>
    <property type="project" value="UniProtKB-KW"/>
</dbReference>
<feature type="domain" description="Rieske" evidence="10">
    <location>
        <begin position="13"/>
        <end position="113"/>
    </location>
</feature>
<dbReference type="GO" id="GO:0005737">
    <property type="term" value="C:cytoplasm"/>
    <property type="evidence" value="ECO:0007669"/>
    <property type="project" value="TreeGrafter"/>
</dbReference>
<evidence type="ECO:0000256" key="5">
    <source>
        <dbReference type="ARBA" id="ARBA00022723"/>
    </source>
</evidence>
<dbReference type="InterPro" id="IPR016156">
    <property type="entry name" value="FAD/NAD-linked_Rdtase_dimer_sf"/>
</dbReference>
<comment type="cofactor">
    <cofactor evidence="1">
        <name>FAD</name>
        <dbReference type="ChEBI" id="CHEBI:57692"/>
    </cofactor>
</comment>
<organism evidence="11 12">
    <name type="scientific">Gonapodya prolifera (strain JEL478)</name>
    <name type="common">Monoblepharis prolifera</name>
    <dbReference type="NCBI Taxonomy" id="1344416"/>
    <lineage>
        <taxon>Eukaryota</taxon>
        <taxon>Fungi</taxon>
        <taxon>Fungi incertae sedis</taxon>
        <taxon>Chytridiomycota</taxon>
        <taxon>Chytridiomycota incertae sedis</taxon>
        <taxon>Monoblepharidomycetes</taxon>
        <taxon>Monoblepharidales</taxon>
        <taxon>Gonapodyaceae</taxon>
        <taxon>Gonapodya</taxon>
    </lineage>
</organism>
<dbReference type="SUPFAM" id="SSF50022">
    <property type="entry name" value="ISP domain"/>
    <property type="match status" value="1"/>
</dbReference>
<dbReference type="PROSITE" id="PS51296">
    <property type="entry name" value="RIESKE"/>
    <property type="match status" value="1"/>
</dbReference>
<dbReference type="InterPro" id="IPR050446">
    <property type="entry name" value="FAD-oxidoreductase/Apoptosis"/>
</dbReference>
<evidence type="ECO:0000256" key="1">
    <source>
        <dbReference type="ARBA" id="ARBA00001974"/>
    </source>
</evidence>
<comment type="similarity">
    <text evidence="2">Belongs to the FAD-dependent oxidoreductase family.</text>
</comment>
<dbReference type="PANTHER" id="PTHR43557:SF2">
    <property type="entry name" value="RIESKE DOMAIN-CONTAINING PROTEIN-RELATED"/>
    <property type="match status" value="1"/>
</dbReference>
<dbReference type="Proteomes" id="UP000070544">
    <property type="component" value="Unassembled WGS sequence"/>
</dbReference>
<evidence type="ECO:0000259" key="10">
    <source>
        <dbReference type="PROSITE" id="PS51296"/>
    </source>
</evidence>
<dbReference type="GO" id="GO:0016651">
    <property type="term" value="F:oxidoreductase activity, acting on NAD(P)H"/>
    <property type="evidence" value="ECO:0007669"/>
    <property type="project" value="TreeGrafter"/>
</dbReference>
<keyword evidence="8" id="KW-0408">Iron</keyword>
<dbReference type="PANTHER" id="PTHR43557">
    <property type="entry name" value="APOPTOSIS-INDUCING FACTOR 1"/>
    <property type="match status" value="1"/>
</dbReference>
<evidence type="ECO:0000256" key="7">
    <source>
        <dbReference type="ARBA" id="ARBA00023002"/>
    </source>
</evidence>
<evidence type="ECO:0000256" key="6">
    <source>
        <dbReference type="ARBA" id="ARBA00022827"/>
    </source>
</evidence>
<keyword evidence="7" id="KW-0560">Oxidoreductase</keyword>
<reference evidence="11 12" key="1">
    <citation type="journal article" date="2015" name="Genome Biol. Evol.">
        <title>Phylogenomic analyses indicate that early fungi evolved digesting cell walls of algal ancestors of land plants.</title>
        <authorList>
            <person name="Chang Y."/>
            <person name="Wang S."/>
            <person name="Sekimoto S."/>
            <person name="Aerts A.L."/>
            <person name="Choi C."/>
            <person name="Clum A."/>
            <person name="LaButti K.M."/>
            <person name="Lindquist E.A."/>
            <person name="Yee Ngan C."/>
            <person name="Ohm R.A."/>
            <person name="Salamov A.A."/>
            <person name="Grigoriev I.V."/>
            <person name="Spatafora J.W."/>
            <person name="Berbee M.L."/>
        </authorList>
    </citation>
    <scope>NUCLEOTIDE SEQUENCE [LARGE SCALE GENOMIC DNA]</scope>
    <source>
        <strain evidence="11 12">JEL478</strain>
    </source>
</reference>
<evidence type="ECO:0000256" key="4">
    <source>
        <dbReference type="ARBA" id="ARBA00022714"/>
    </source>
</evidence>
<dbReference type="InterPro" id="IPR017941">
    <property type="entry name" value="Rieske_2Fe-2S"/>
</dbReference>
<dbReference type="PRINTS" id="PR00368">
    <property type="entry name" value="FADPNR"/>
</dbReference>
<evidence type="ECO:0000256" key="3">
    <source>
        <dbReference type="ARBA" id="ARBA00022630"/>
    </source>
</evidence>
<dbReference type="STRING" id="1344416.A0A139A4T7"/>
<keyword evidence="4" id="KW-0001">2Fe-2S</keyword>
<keyword evidence="12" id="KW-1185">Reference proteome</keyword>
<dbReference type="Gene3D" id="3.50.50.60">
    <property type="entry name" value="FAD/NAD(P)-binding domain"/>
    <property type="match status" value="2"/>
</dbReference>
<evidence type="ECO:0000256" key="8">
    <source>
        <dbReference type="ARBA" id="ARBA00023004"/>
    </source>
</evidence>
<gene>
    <name evidence="11" type="ORF">M427DRAFT_35492</name>
</gene>
<dbReference type="Gene3D" id="3.30.390.30">
    <property type="match status" value="1"/>
</dbReference>
<dbReference type="GO" id="GO:0046872">
    <property type="term" value="F:metal ion binding"/>
    <property type="evidence" value="ECO:0007669"/>
    <property type="project" value="UniProtKB-KW"/>
</dbReference>
<dbReference type="AlphaFoldDB" id="A0A139A4T7"/>
<proteinExistence type="inferred from homology"/>
<accession>A0A139A4T7</accession>
<dbReference type="InterPro" id="IPR036188">
    <property type="entry name" value="FAD/NAD-bd_sf"/>
</dbReference>
<keyword evidence="3" id="KW-0285">Flavoprotein</keyword>
<evidence type="ECO:0000313" key="11">
    <source>
        <dbReference type="EMBL" id="KXS11754.1"/>
    </source>
</evidence>
<evidence type="ECO:0000256" key="9">
    <source>
        <dbReference type="ARBA" id="ARBA00023014"/>
    </source>
</evidence>
<protein>
    <submittedName>
        <fullName evidence="11">FAD/NAD(P)-binding domain-containing protein</fullName>
    </submittedName>
</protein>
<keyword evidence="9" id="KW-0411">Iron-sulfur</keyword>
<keyword evidence="5" id="KW-0479">Metal-binding</keyword>
<dbReference type="InterPro" id="IPR036922">
    <property type="entry name" value="Rieske_2Fe-2S_sf"/>
</dbReference>
<dbReference type="SUPFAM" id="SSF55424">
    <property type="entry name" value="FAD/NAD-linked reductases, dimerisation (C-terminal) domain"/>
    <property type="match status" value="1"/>
</dbReference>
<dbReference type="SUPFAM" id="SSF51905">
    <property type="entry name" value="FAD/NAD(P)-binding domain"/>
    <property type="match status" value="2"/>
</dbReference>
<dbReference type="Pfam" id="PF00355">
    <property type="entry name" value="Rieske"/>
    <property type="match status" value="1"/>
</dbReference>
<dbReference type="PRINTS" id="PR00411">
    <property type="entry name" value="PNDRDTASEI"/>
</dbReference>
<dbReference type="EMBL" id="KQ965797">
    <property type="protein sequence ID" value="KXS11754.1"/>
    <property type="molecule type" value="Genomic_DNA"/>
</dbReference>
<dbReference type="Pfam" id="PF07992">
    <property type="entry name" value="Pyr_redox_2"/>
    <property type="match status" value="1"/>
</dbReference>
<keyword evidence="6" id="KW-0274">FAD</keyword>
<dbReference type="Gene3D" id="2.102.10.10">
    <property type="entry name" value="Rieske [2Fe-2S] iron-sulphur domain"/>
    <property type="match status" value="1"/>
</dbReference>
<name>A0A139A4T7_GONPJ</name>
<evidence type="ECO:0000256" key="2">
    <source>
        <dbReference type="ARBA" id="ARBA00006442"/>
    </source>
</evidence>
<evidence type="ECO:0000313" key="12">
    <source>
        <dbReference type="Proteomes" id="UP000070544"/>
    </source>
</evidence>
<dbReference type="OrthoDB" id="6029at2759"/>
<dbReference type="InterPro" id="IPR023753">
    <property type="entry name" value="FAD/NAD-binding_dom"/>
</dbReference>